<accession>A0A5C6FZM9</accession>
<dbReference type="EMBL" id="SJPZ01000001">
    <property type="protein sequence ID" value="TWU66818.1"/>
    <property type="molecule type" value="Genomic_DNA"/>
</dbReference>
<comment type="caution">
    <text evidence="2">The sequence shown here is derived from an EMBL/GenBank/DDBJ whole genome shotgun (WGS) entry which is preliminary data.</text>
</comment>
<proteinExistence type="predicted"/>
<dbReference type="AlphaFoldDB" id="A0A5C6FZM9"/>
<evidence type="ECO:0000313" key="3">
    <source>
        <dbReference type="Proteomes" id="UP000316476"/>
    </source>
</evidence>
<dbReference type="Proteomes" id="UP000316476">
    <property type="component" value="Unassembled WGS sequence"/>
</dbReference>
<evidence type="ECO:0000313" key="2">
    <source>
        <dbReference type="EMBL" id="TWU66818.1"/>
    </source>
</evidence>
<protein>
    <submittedName>
        <fullName evidence="2">Uncharacterized protein</fullName>
    </submittedName>
</protein>
<feature type="region of interest" description="Disordered" evidence="1">
    <location>
        <begin position="1"/>
        <end position="25"/>
    </location>
</feature>
<reference evidence="2 3" key="1">
    <citation type="submission" date="2019-02" db="EMBL/GenBank/DDBJ databases">
        <title>Deep-cultivation of Planctomycetes and their phenomic and genomic characterization uncovers novel biology.</title>
        <authorList>
            <person name="Wiegand S."/>
            <person name="Jogler M."/>
            <person name="Boedeker C."/>
            <person name="Pinto D."/>
            <person name="Vollmers J."/>
            <person name="Rivas-Marin E."/>
            <person name="Kohn T."/>
            <person name="Peeters S.H."/>
            <person name="Heuer A."/>
            <person name="Rast P."/>
            <person name="Oberbeckmann S."/>
            <person name="Bunk B."/>
            <person name="Jeske O."/>
            <person name="Meyerdierks A."/>
            <person name="Storesund J.E."/>
            <person name="Kallscheuer N."/>
            <person name="Luecker S."/>
            <person name="Lage O.M."/>
            <person name="Pohl T."/>
            <person name="Merkel B.J."/>
            <person name="Hornburger P."/>
            <person name="Mueller R.-W."/>
            <person name="Bruemmer F."/>
            <person name="Labrenz M."/>
            <person name="Spormann A.M."/>
            <person name="Op Den Camp H."/>
            <person name="Overmann J."/>
            <person name="Amann R."/>
            <person name="Jetten M.S.M."/>
            <person name="Mascher T."/>
            <person name="Medema M.H."/>
            <person name="Devos D.P."/>
            <person name="Kaster A.-K."/>
            <person name="Ovreas L."/>
            <person name="Rohde M."/>
            <person name="Galperin M.Y."/>
            <person name="Jogler C."/>
        </authorList>
    </citation>
    <scope>NUCLEOTIDE SEQUENCE [LARGE SCALE GENOMIC DNA]</scope>
    <source>
        <strain evidence="2 3">V7</strain>
    </source>
</reference>
<name>A0A5C6FZM9_9PLAN</name>
<evidence type="ECO:0000256" key="1">
    <source>
        <dbReference type="SAM" id="MobiDB-lite"/>
    </source>
</evidence>
<gene>
    <name evidence="2" type="ORF">V7x_23890</name>
</gene>
<organism evidence="2 3">
    <name type="scientific">Crateriforma conspicua</name>
    <dbReference type="NCBI Taxonomy" id="2527996"/>
    <lineage>
        <taxon>Bacteria</taxon>
        <taxon>Pseudomonadati</taxon>
        <taxon>Planctomycetota</taxon>
        <taxon>Planctomycetia</taxon>
        <taxon>Planctomycetales</taxon>
        <taxon>Planctomycetaceae</taxon>
        <taxon>Crateriforma</taxon>
    </lineage>
</organism>
<sequence>MCSDDVFAGSERQETAADREGPMPCGLDAGQTIGQASKDGCYKIRGIQGSSIRWVTTVLPESFAFFLLGT</sequence>
<feature type="compositionally biased region" description="Basic and acidic residues" evidence="1">
    <location>
        <begin position="11"/>
        <end position="21"/>
    </location>
</feature>